<evidence type="ECO:0000313" key="1">
    <source>
        <dbReference type="EMBL" id="EZA56999.1"/>
    </source>
</evidence>
<name>A0A026WPI1_OOCBI</name>
<dbReference type="EMBL" id="KK107152">
    <property type="protein sequence ID" value="EZA56999.1"/>
    <property type="molecule type" value="Genomic_DNA"/>
</dbReference>
<evidence type="ECO:0000313" key="2">
    <source>
        <dbReference type="Proteomes" id="UP000053097"/>
    </source>
</evidence>
<sequence length="53" mass="6179">MGFDERHKSNDVNPSKLSVCRRKVLPHILIVIEKKVGQKFVEFNPVHSPLTYF</sequence>
<organism evidence="1 2">
    <name type="scientific">Ooceraea biroi</name>
    <name type="common">Clonal raider ant</name>
    <name type="synonym">Cerapachys biroi</name>
    <dbReference type="NCBI Taxonomy" id="2015173"/>
    <lineage>
        <taxon>Eukaryota</taxon>
        <taxon>Metazoa</taxon>
        <taxon>Ecdysozoa</taxon>
        <taxon>Arthropoda</taxon>
        <taxon>Hexapoda</taxon>
        <taxon>Insecta</taxon>
        <taxon>Pterygota</taxon>
        <taxon>Neoptera</taxon>
        <taxon>Endopterygota</taxon>
        <taxon>Hymenoptera</taxon>
        <taxon>Apocrita</taxon>
        <taxon>Aculeata</taxon>
        <taxon>Formicoidea</taxon>
        <taxon>Formicidae</taxon>
        <taxon>Dorylinae</taxon>
        <taxon>Ooceraea</taxon>
    </lineage>
</organism>
<reference evidence="1 2" key="1">
    <citation type="journal article" date="2014" name="Curr. Biol.">
        <title>The genome of the clonal raider ant Cerapachys biroi.</title>
        <authorList>
            <person name="Oxley P.R."/>
            <person name="Ji L."/>
            <person name="Fetter-Pruneda I."/>
            <person name="McKenzie S.K."/>
            <person name="Li C."/>
            <person name="Hu H."/>
            <person name="Zhang G."/>
            <person name="Kronauer D.J."/>
        </authorList>
    </citation>
    <scope>NUCLEOTIDE SEQUENCE [LARGE SCALE GENOMIC DNA]</scope>
</reference>
<dbReference type="AlphaFoldDB" id="A0A026WPI1"/>
<accession>A0A026WPI1</accession>
<dbReference type="Proteomes" id="UP000053097">
    <property type="component" value="Unassembled WGS sequence"/>
</dbReference>
<proteinExistence type="predicted"/>
<protein>
    <submittedName>
        <fullName evidence="1">Uncharacterized protein</fullName>
    </submittedName>
</protein>
<gene>
    <name evidence="1" type="ORF">X777_01605</name>
</gene>
<keyword evidence="2" id="KW-1185">Reference proteome</keyword>